<gene>
    <name evidence="6" type="primary">EPG5_1</name>
    <name evidence="6" type="ORF">OS493_003708</name>
</gene>
<dbReference type="InterPro" id="IPR058750">
    <property type="entry name" value="TPR_Epg5"/>
</dbReference>
<organism evidence="6 7">
    <name type="scientific">Desmophyllum pertusum</name>
    <dbReference type="NCBI Taxonomy" id="174260"/>
    <lineage>
        <taxon>Eukaryota</taxon>
        <taxon>Metazoa</taxon>
        <taxon>Cnidaria</taxon>
        <taxon>Anthozoa</taxon>
        <taxon>Hexacorallia</taxon>
        <taxon>Scleractinia</taxon>
        <taxon>Caryophylliina</taxon>
        <taxon>Caryophylliidae</taxon>
        <taxon>Desmophyllum</taxon>
    </lineage>
</organism>
<reference evidence="6" key="1">
    <citation type="submission" date="2023-01" db="EMBL/GenBank/DDBJ databases">
        <title>Genome assembly of the deep-sea coral Lophelia pertusa.</title>
        <authorList>
            <person name="Herrera S."/>
            <person name="Cordes E."/>
        </authorList>
    </citation>
    <scope>NUCLEOTIDE SEQUENCE</scope>
    <source>
        <strain evidence="6">USNM1676648</strain>
        <tissue evidence="6">Polyp</tissue>
    </source>
</reference>
<dbReference type="EMBL" id="MU825397">
    <property type="protein sequence ID" value="KAJ7394035.1"/>
    <property type="molecule type" value="Genomic_DNA"/>
</dbReference>
<evidence type="ECO:0000313" key="7">
    <source>
        <dbReference type="Proteomes" id="UP001163046"/>
    </source>
</evidence>
<dbReference type="GO" id="GO:0097352">
    <property type="term" value="P:autophagosome maturation"/>
    <property type="evidence" value="ECO:0007669"/>
    <property type="project" value="TreeGrafter"/>
</dbReference>
<proteinExistence type="inferred from homology"/>
<evidence type="ECO:0000259" key="4">
    <source>
        <dbReference type="Pfam" id="PF26103"/>
    </source>
</evidence>
<dbReference type="Proteomes" id="UP001163046">
    <property type="component" value="Unassembled WGS sequence"/>
</dbReference>
<dbReference type="PANTHER" id="PTHR31139:SF4">
    <property type="entry name" value="ECTOPIC P GRANULES PROTEIN 5 HOMOLOG"/>
    <property type="match status" value="1"/>
</dbReference>
<sequence>MKSLLKILNGWMEQLVAVLLRVASLVDLVFLLNHMLRCPPGFTNNIAHFIQFPVPQFKSHGYNVVDEAYYWDNPLVHHFVAMLAAVLLPVRYVMMDDMLKKEKVSTELSLGKQATMRSISWTIVDDDGETLEDEDPETSWMLIQENDLIAVFSQFPFDAMFKHLLKMDPNIPNDKLIESHYHVEHTSSRDLMRMLAFASCVVYVMGSAFRTYEKLRYRAFVKRVGRTIRQIVQYVLDHWSDYRSWRVNVCGDSVNTIPDSFQGSGNQYSIQRLQVEVDQFFLRAAQQIISAHKLGAWQFLADMPFGSVSSETLWKLFWALHVDVTKLDSVASIQNEDSIRDDWREVLQSRQEEFTDQLARMSQSEAIFLLTTFANIATSRDDKERDLIEAITTEVYKVSFIASQTRESSSKTGRYLLGTISCSHPFVISVLLEKVSETLDTIGKACVYLFSGLSVQLWHPTYKNMDCIKSWLLKADLSSPENQLARYIVSNLNWGHVGEHGESDKLFLHQCWHRAMAVSLVEVSALRLPSMPGGIAHEAFKEDTGLLKQVALIATSSYNRMMQPNYEQQLYEWLWEVMLTLRLHPADLPMPVMQFTQQLPNEEELQASGEAGPGFASLVKSLSKETLELANENAFSSMTHAIKARGQLACYAAIAMTNIGTSRDFFLSAGLDHLTVVVNEKCFDAALRIVANVTPLFFSCLEKLTQEARFVSVIHRLTQLDNDNAGYAEKLLQASTVGQYCKRLVGIIQSHVQKCQASGTVGSVSVVEFWLLTLCSLPNWYRDVCVQFLLDNLIKIAVRVEGSLSVIQTHLMDAYKVLLKETGSQGVLASLVSWVTSSSNAPPVLWDIKATPDYSYYAYCVLCMETQMEEDSGLSVEMSKRLLKHPDDTVDVMLKKVVKRMKLSWSPLLSNLSIYRWANQAMVTEVDHPMLPLIWQRFFSLYLQRPVTQPGLAQRSGVGYRFFESQGYGSMLKKMKQRLQATAEHHRNRSVETGSDHDAVTDGDSEINKQFEHTRALHEKLSRFYQTLVLWLDEPRLHDPSLYLPSLPPPYDPARLETLLKPEWEPWNDLLFVNKIESEITESVRCWVKHALGPQKKPVESKTTGQWNDRSPETAASRIIRRMRTHPLTLPPPPVKRLEPILSPMTDATLMNKQKLLNIVYGQLQGIVTQARKFCGLVGQHVSLDIEYIELIPKMFSNQMSQVVVQVPCRSKFFKEGYQCRGPATLTIKFLAKNPNEAVIRKVADNRREQEQVVQNFIQPCSAHLCEAAAYIESIITSLVNKAKSSPERKTQEIISDIGTSLFYHVTGAMDDNVMNYQPTVQFFTSCVEILGKEFIMNNSSQTEQLLSAILEHSSVSILIVPFFSPNDNSDSFTLMYRRILETADGDLVFSLLTKFDLRKWFSSSNSSLIERSALTSAVFEALNTVGYEPASDKRAILDVYLRHLSIVLMYNFPEQYSDALRLLCEGSSKRTLCLDVWNTFLSCIGCVPTNENEPQNTSKEVLGDEQVLETLDWLTKYLSGQRAELGGHVTGSLYTMWRPYIKQLSFLLGFMCQQIVVRRAAVVFANRGQGLDGVLTELWTLICRVFEPWICSQESPIPGNVPVAPWNESEVPQASDMISLFTDSLNCLQSHLNAPYSGTSMMNMFWSFFVSSLAKEGIPDYVLRVYRSKFFVLPWQSFLPTLHNMELMQELYGVCKNSFRFLGLVFPLMDWNKIITVYCESQTAESVARLHSSLFHLLVMFSNEKSIMTVQGSKMPELLDSALTFPWHYLDGRSFEQVVSWQVEHGTAGLVLEEKSSIWYALRLIRAAAGIVVSEDGSMQPTRPDTAAKRASYVRCVGSLLCKCSMNTKLKAKSYGPVILSVLKDIESVAGSGVDPASTASEVCLMMSEALNLLNNCCPVGDVLSVTLDFILQFIRDSSCTMLVLASIPAACRTLASIQFMVSVVETGIESFFAKHSFPNPSGSQTDADGGWGQVVPSVAVPELALDEFVQGLY</sequence>
<keyword evidence="7" id="KW-1185">Reference proteome</keyword>
<protein>
    <submittedName>
        <fullName evidence="6">Ectopic P granules protein 5</fullName>
    </submittedName>
</protein>
<evidence type="ECO:0000256" key="3">
    <source>
        <dbReference type="SAM" id="MobiDB-lite"/>
    </source>
</evidence>
<dbReference type="Pfam" id="PF26103">
    <property type="entry name" value="TPR_Epg5"/>
    <property type="match status" value="1"/>
</dbReference>
<feature type="domain" description="Epg5-like TPR" evidence="5">
    <location>
        <begin position="869"/>
        <end position="1070"/>
    </location>
</feature>
<accession>A0A9X0DBP0</accession>
<dbReference type="InterPro" id="IPR051436">
    <property type="entry name" value="Autophagy-related_EPG5"/>
</dbReference>
<dbReference type="InterPro" id="IPR059030">
    <property type="entry name" value="TPR_Epg5_mid"/>
</dbReference>
<evidence type="ECO:0000256" key="1">
    <source>
        <dbReference type="ARBA" id="ARBA00010948"/>
    </source>
</evidence>
<dbReference type="PANTHER" id="PTHR31139">
    <property type="entry name" value="ECTOPIC P GRANULES PROTEIN 5 HOMOLOG"/>
    <property type="match status" value="1"/>
</dbReference>
<feature type="compositionally biased region" description="Basic and acidic residues" evidence="3">
    <location>
        <begin position="994"/>
        <end position="1003"/>
    </location>
</feature>
<evidence type="ECO:0000256" key="2">
    <source>
        <dbReference type="ARBA" id="ARBA00023006"/>
    </source>
</evidence>
<dbReference type="GO" id="GO:0005737">
    <property type="term" value="C:cytoplasm"/>
    <property type="evidence" value="ECO:0007669"/>
    <property type="project" value="TreeGrafter"/>
</dbReference>
<feature type="region of interest" description="Disordered" evidence="3">
    <location>
        <begin position="982"/>
        <end position="1003"/>
    </location>
</feature>
<evidence type="ECO:0000313" key="6">
    <source>
        <dbReference type="EMBL" id="KAJ7394035.1"/>
    </source>
</evidence>
<comment type="caution">
    <text evidence="6">The sequence shown here is derived from an EMBL/GenBank/DDBJ whole genome shotgun (WGS) entry which is preliminary data.</text>
</comment>
<comment type="similarity">
    <text evidence="1">Belongs to the EPG5 family.</text>
</comment>
<name>A0A9X0DBP0_9CNID</name>
<dbReference type="OrthoDB" id="75419at2759"/>
<keyword evidence="2" id="KW-0072">Autophagy</keyword>
<evidence type="ECO:0000259" key="5">
    <source>
        <dbReference type="Pfam" id="PF26573"/>
    </source>
</evidence>
<feature type="domain" description="Epg5-like central TPR repeats" evidence="4">
    <location>
        <begin position="1338"/>
        <end position="1712"/>
    </location>
</feature>
<dbReference type="Pfam" id="PF26573">
    <property type="entry name" value="TPR_Epg5_2"/>
    <property type="match status" value="1"/>
</dbReference>